<protein>
    <recommendedName>
        <fullName evidence="4">Protein kinase domain-containing protein</fullName>
    </recommendedName>
</protein>
<evidence type="ECO:0000256" key="1">
    <source>
        <dbReference type="SAM" id="MobiDB-lite"/>
    </source>
</evidence>
<evidence type="ECO:0000256" key="2">
    <source>
        <dbReference type="SAM" id="Phobius"/>
    </source>
</evidence>
<comment type="caution">
    <text evidence="5">The sequence shown here is derived from an EMBL/GenBank/DDBJ whole genome shotgun (WGS) entry which is preliminary data.</text>
</comment>
<evidence type="ECO:0000256" key="3">
    <source>
        <dbReference type="SAM" id="SignalP"/>
    </source>
</evidence>
<reference evidence="5 6" key="1">
    <citation type="journal article" date="2022" name="bioRxiv">
        <title>Genomics of Preaxostyla Flagellates Illuminates Evolutionary Transitions and the Path Towards Mitochondrial Loss.</title>
        <authorList>
            <person name="Novak L.V.F."/>
            <person name="Treitli S.C."/>
            <person name="Pyrih J."/>
            <person name="Halakuc P."/>
            <person name="Pipaliya S.V."/>
            <person name="Vacek V."/>
            <person name="Brzon O."/>
            <person name="Soukal P."/>
            <person name="Eme L."/>
            <person name="Dacks J.B."/>
            <person name="Karnkowska A."/>
            <person name="Elias M."/>
            <person name="Hampl V."/>
        </authorList>
    </citation>
    <scope>NUCLEOTIDE SEQUENCE [LARGE SCALE GENOMIC DNA]</scope>
    <source>
        <strain evidence="5">NAU3</strain>
        <tissue evidence="5">Gut</tissue>
    </source>
</reference>
<dbReference type="SUPFAM" id="SSF56112">
    <property type="entry name" value="Protein kinase-like (PK-like)"/>
    <property type="match status" value="1"/>
</dbReference>
<dbReference type="InterPro" id="IPR000719">
    <property type="entry name" value="Prot_kinase_dom"/>
</dbReference>
<gene>
    <name evidence="5" type="ORF">BLNAU_5502</name>
</gene>
<evidence type="ECO:0000313" key="5">
    <source>
        <dbReference type="EMBL" id="KAK2959453.1"/>
    </source>
</evidence>
<evidence type="ECO:0000259" key="4">
    <source>
        <dbReference type="PROSITE" id="PS50011"/>
    </source>
</evidence>
<feature type="compositionally biased region" description="Basic and acidic residues" evidence="1">
    <location>
        <begin position="1581"/>
        <end position="1594"/>
    </location>
</feature>
<feature type="region of interest" description="Disordered" evidence="1">
    <location>
        <begin position="1577"/>
        <end position="1598"/>
    </location>
</feature>
<feature type="signal peptide" evidence="3">
    <location>
        <begin position="1"/>
        <end position="22"/>
    </location>
</feature>
<evidence type="ECO:0000313" key="6">
    <source>
        <dbReference type="Proteomes" id="UP001281761"/>
    </source>
</evidence>
<dbReference type="Proteomes" id="UP001281761">
    <property type="component" value="Unassembled WGS sequence"/>
</dbReference>
<dbReference type="PROSITE" id="PS50011">
    <property type="entry name" value="PROTEIN_KINASE_DOM"/>
    <property type="match status" value="1"/>
</dbReference>
<dbReference type="InterPro" id="IPR051681">
    <property type="entry name" value="Ser/Thr_Kinases-Pseudokinases"/>
</dbReference>
<keyword evidence="2" id="KW-0812">Transmembrane</keyword>
<dbReference type="EMBL" id="JARBJD010000029">
    <property type="protein sequence ID" value="KAK2959453.1"/>
    <property type="molecule type" value="Genomic_DNA"/>
</dbReference>
<feature type="region of interest" description="Disordered" evidence="1">
    <location>
        <begin position="1687"/>
        <end position="1706"/>
    </location>
</feature>
<dbReference type="PANTHER" id="PTHR44329">
    <property type="entry name" value="SERINE/THREONINE-PROTEIN KINASE TNNI3K-RELATED"/>
    <property type="match status" value="1"/>
</dbReference>
<feature type="chain" id="PRO_5046854333" description="Protein kinase domain-containing protein" evidence="3">
    <location>
        <begin position="23"/>
        <end position="1706"/>
    </location>
</feature>
<organism evidence="5 6">
    <name type="scientific">Blattamonas nauphoetae</name>
    <dbReference type="NCBI Taxonomy" id="2049346"/>
    <lineage>
        <taxon>Eukaryota</taxon>
        <taxon>Metamonada</taxon>
        <taxon>Preaxostyla</taxon>
        <taxon>Oxymonadida</taxon>
        <taxon>Blattamonas</taxon>
    </lineage>
</organism>
<feature type="transmembrane region" description="Helical" evidence="2">
    <location>
        <begin position="1379"/>
        <end position="1401"/>
    </location>
</feature>
<dbReference type="InterPro" id="IPR001245">
    <property type="entry name" value="Ser-Thr/Tyr_kinase_cat_dom"/>
</dbReference>
<dbReference type="InterPro" id="IPR011009">
    <property type="entry name" value="Kinase-like_dom_sf"/>
</dbReference>
<name>A0ABQ9Y6X9_9EUKA</name>
<dbReference type="Gene3D" id="1.10.510.10">
    <property type="entry name" value="Transferase(Phosphotransferase) domain 1"/>
    <property type="match status" value="1"/>
</dbReference>
<keyword evidence="3" id="KW-0732">Signal</keyword>
<proteinExistence type="predicted"/>
<feature type="domain" description="Protein kinase" evidence="4">
    <location>
        <begin position="1365"/>
        <end position="1692"/>
    </location>
</feature>
<dbReference type="Pfam" id="PF07714">
    <property type="entry name" value="PK_Tyr_Ser-Thr"/>
    <property type="match status" value="1"/>
</dbReference>
<keyword evidence="6" id="KW-1185">Reference proteome</keyword>
<sequence length="1706" mass="186062">MMLVQLIFVSVSLISHHHYVSALADDHTSLPLEHFLTDQNRPNINDPIYTALMLQKFVHHGENILIEERTLSLYGHSTEIVHTNNLLVPSLNDEHEMKSKDRPNISPIFAVRNSTLSLFDMTLTASTGGSFIARVSSSDVTVSRSDIWSNGFQCPFLVDGGSHFGWCEMLFEEVSHRSDNTHLLLPLVSSSFGAQLPSTVSAIRKQLVIRGIALSISDCEMHHSTGPLFDIGTLDDQTDQLNVDCVVALSDCTLRNLTTSNQMPIVDRHVRTAQKVVNCQLTSSFGNIWGGISCGLDTPGSFFGMNSSFSNIQPSSLLSPPHSPHTNTNTVFEAATRQEPSMDELTLISCHFSQIEGTEALVHLNSPLSSSSGTVTLTHCSFCECGCAEGSPSTLLLLCGIESVGLFDVSFVRCGGLNGSSIVVISDSMVDSKSSIHFVDSGSSELILTDLVNSAELGLIGDTDSPSPSPFLSTISRTNHDRLPNLPEAIITITARDESSAKNFTLVFHSDQLKNTIVKVMFGGSVNEEHDIELDENGDFELKLEYAPAGNYYSTDQVYVDPAELFVDGHEIQFEPPRFTVPPKLVTVYAELIDNGISSFYELKLTCTDVPNADFEICVGDMNVWGEIHATQMINGECEEPFYFYPIGASIPLETYPLSSSHFEHRGTRVVFVPPTITVPARPPTIYLGVPDTRYSTDHTEATLSLYFDYFTPGSYSITFQNTIDASDVWTTSVTYDGQSTVTTKAVVYKVGSNEVDLKWGENYTISEVYDKDGIQLEVVVKGKSEIKPEPTRLEAIESRSFLEWTVLTLKGRSFSKDFKFSLDPVASASSRNTIEYSFTAVFKDSNTATCTVPAVEASPTNSDTPLVFGMQYSVTASILVNSGIKHTISLPVSAISIVPQMKTNGMECTLLVTGTGFIEGERFVLVLAEPCESNADPVTLEFEIVMSSSTEGESATIELGKEDSLQFGTTYPIVKLHLFSDSSLAASTPPTLTTPSTHGPPILYVDGEVASDDSDCRTPISPCRTVDRALQITKTALFVDVSILVTRSPVLSQSFVMQNGITLIVKKAGEFAETVRIPSSSVSSSPLLTLTGGRIRLDHLSFAIENTSPSLCLISTTNTKIELENVHLTGSTLPTTSTINEEIDEVCRWETGLLKAKGGVITASECHFAQIKQGVFIVDGSNVTLSFCKLSANTPHPSPFPSLQWNVRCVGSGEVILETENSETSQQESHWISTSECSVTVNGQKSLSPFVVPTLSVSDCSVSQKKSKDPLAIRIVGTKLIPCGLSFEIFETADSKSKSNCKLNSATPHRIPLSDPSVSSVSETEVLISVLESSTQLEKSSRWDGRIIFGDEQATQSFTVKISAKEKMALGAGKIVPWLVPLIVSLIVLALLVIIVVVLLRRRKQKKEIEQQNELKEQEAPLEDDKMDVVVSDHQLSANPNNSLESHPSDVVTNMAVVIESKIDGEETIEALLCVDGVKVVLAKKKDTLYNRLHSKDRQTLLKRVIQRQIATGLKTIAQKTHDAAILTALSTHNILLDECERVCFKTNTDIVKPSANQSQLQNASLSNMKVEGDGNEVNEQEHANIDRKKDPATESQRWLAPEVAEKKPNVVGSQASVFSLGLILWEIETGQVPYGEQDGANAARQIAAGVPPDLSPVKNTEMKELIEMCLALNPKDRPQLADIETSLNVIEDTSEEQPKPSIDG</sequence>
<keyword evidence="2" id="KW-1133">Transmembrane helix</keyword>
<accession>A0ABQ9Y6X9</accession>
<keyword evidence="2" id="KW-0472">Membrane</keyword>